<dbReference type="SUPFAM" id="SSF46785">
    <property type="entry name" value="Winged helix' DNA-binding domain"/>
    <property type="match status" value="1"/>
</dbReference>
<evidence type="ECO:0000259" key="1">
    <source>
        <dbReference type="Pfam" id="PF14947"/>
    </source>
</evidence>
<dbReference type="Proteomes" id="UP000037210">
    <property type="component" value="Unassembled WGS sequence"/>
</dbReference>
<gene>
    <name evidence="2" type="ORF">AC482_00900</name>
</gene>
<dbReference type="EMBL" id="LFWZ01000005">
    <property type="protein sequence ID" value="KON31426.1"/>
    <property type="molecule type" value="Genomic_DNA"/>
</dbReference>
<dbReference type="Pfam" id="PF14947">
    <property type="entry name" value="HTH_45"/>
    <property type="match status" value="1"/>
</dbReference>
<organism evidence="2 3">
    <name type="scientific">miscellaneous Crenarchaeota group-15 archaeon DG-45</name>
    <dbReference type="NCBI Taxonomy" id="1685127"/>
    <lineage>
        <taxon>Archaea</taxon>
        <taxon>Candidatus Bathyarchaeota</taxon>
        <taxon>MCG-15</taxon>
    </lineage>
</organism>
<accession>A0A0M0BTC4</accession>
<protein>
    <recommendedName>
        <fullName evidence="1">ArnR1-like winged helix-turn-helix domain-containing protein</fullName>
    </recommendedName>
</protein>
<dbReference type="InterPro" id="IPR038723">
    <property type="entry name" value="ArnR1-like_HTH"/>
</dbReference>
<proteinExistence type="predicted"/>
<dbReference type="Gene3D" id="1.10.10.10">
    <property type="entry name" value="Winged helix-like DNA-binding domain superfamily/Winged helix DNA-binding domain"/>
    <property type="match status" value="1"/>
</dbReference>
<name>A0A0M0BTC4_9ARCH</name>
<reference evidence="2 3" key="1">
    <citation type="submission" date="2015-06" db="EMBL/GenBank/DDBJ databases">
        <title>New insights into the roles of widespread benthic archaea in carbon and nitrogen cycling.</title>
        <authorList>
            <person name="Lazar C.S."/>
            <person name="Baker B.J."/>
            <person name="Seitz K.W."/>
            <person name="Hyde A.S."/>
            <person name="Dick G.J."/>
            <person name="Hinrichs K.-U."/>
            <person name="Teske A.P."/>
        </authorList>
    </citation>
    <scope>NUCLEOTIDE SEQUENCE [LARGE SCALE GENOMIC DNA]</scope>
    <source>
        <strain evidence="2">DG-45</strain>
    </source>
</reference>
<sequence>MYAANLSWRPTQHILRSLVGRGLLREIEDTGSKRSKKRYEITEKGANVVNYFERAKGLLEVEEMLS</sequence>
<comment type="caution">
    <text evidence="2">The sequence shown here is derived from an EMBL/GenBank/DDBJ whole genome shotgun (WGS) entry which is preliminary data.</text>
</comment>
<evidence type="ECO:0000313" key="3">
    <source>
        <dbReference type="Proteomes" id="UP000037210"/>
    </source>
</evidence>
<feature type="domain" description="ArnR1-like winged helix-turn-helix" evidence="1">
    <location>
        <begin position="1"/>
        <end position="56"/>
    </location>
</feature>
<dbReference type="AlphaFoldDB" id="A0A0M0BTC4"/>
<evidence type="ECO:0000313" key="2">
    <source>
        <dbReference type="EMBL" id="KON31426.1"/>
    </source>
</evidence>
<dbReference type="InterPro" id="IPR036388">
    <property type="entry name" value="WH-like_DNA-bd_sf"/>
</dbReference>
<dbReference type="InterPro" id="IPR036390">
    <property type="entry name" value="WH_DNA-bd_sf"/>
</dbReference>